<comment type="subcellular location">
    <subcellularLocation>
        <location evidence="1">Cytoplasm</location>
    </subcellularLocation>
</comment>
<dbReference type="RefSeq" id="WP_133211690.1">
    <property type="nucleotide sequence ID" value="NZ_SMSE01000002.1"/>
</dbReference>
<dbReference type="Pfam" id="PF13411">
    <property type="entry name" value="MerR_1"/>
    <property type="match status" value="1"/>
</dbReference>
<dbReference type="GO" id="GO:0045893">
    <property type="term" value="P:positive regulation of DNA-templated transcription"/>
    <property type="evidence" value="ECO:0007669"/>
    <property type="project" value="InterPro"/>
</dbReference>
<dbReference type="GO" id="GO:0003677">
    <property type="term" value="F:DNA binding"/>
    <property type="evidence" value="ECO:0007669"/>
    <property type="project" value="UniProtKB-KW"/>
</dbReference>
<organism evidence="7 8">
    <name type="scientific">Seongchinamella unica</name>
    <dbReference type="NCBI Taxonomy" id="2547392"/>
    <lineage>
        <taxon>Bacteria</taxon>
        <taxon>Pseudomonadati</taxon>
        <taxon>Pseudomonadota</taxon>
        <taxon>Gammaproteobacteria</taxon>
        <taxon>Cellvibrionales</taxon>
        <taxon>Halieaceae</taxon>
        <taxon>Seongchinamella</taxon>
    </lineage>
</organism>
<dbReference type="PANTHER" id="PTHR30204">
    <property type="entry name" value="REDOX-CYCLING DRUG-SENSING TRANSCRIPTIONAL ACTIVATOR SOXR"/>
    <property type="match status" value="1"/>
</dbReference>
<dbReference type="InterPro" id="IPR009061">
    <property type="entry name" value="DNA-bd_dom_put_sf"/>
</dbReference>
<dbReference type="OrthoDB" id="9808480at2"/>
<accession>A0A4R5LRW5</accession>
<protein>
    <submittedName>
        <fullName evidence="7">Cu(I)-responsive transcriptional regulator</fullName>
    </submittedName>
</protein>
<dbReference type="PROSITE" id="PS50937">
    <property type="entry name" value="HTH_MERR_2"/>
    <property type="match status" value="1"/>
</dbReference>
<dbReference type="InterPro" id="IPR000551">
    <property type="entry name" value="MerR-type_HTH_dom"/>
</dbReference>
<keyword evidence="2" id="KW-0963">Cytoplasm</keyword>
<comment type="caution">
    <text evidence="7">The sequence shown here is derived from an EMBL/GenBank/DDBJ whole genome shotgun (WGS) entry which is preliminary data.</text>
</comment>
<keyword evidence="8" id="KW-1185">Reference proteome</keyword>
<dbReference type="AlphaFoldDB" id="A0A4R5LRW5"/>
<evidence type="ECO:0000313" key="7">
    <source>
        <dbReference type="EMBL" id="TDG13580.1"/>
    </source>
</evidence>
<keyword evidence="3" id="KW-0805">Transcription regulation</keyword>
<dbReference type="NCBIfam" id="TIGR02044">
    <property type="entry name" value="CueR"/>
    <property type="match status" value="1"/>
</dbReference>
<sequence>MNISEAARRSGLGSKTIRYYEEIGLIAPARRGDNGYRQYESAAVEELKFLCRAREVGFDLEECRQLLDLYRDSGRQSRHARSLVLEKSAQLQERIDALRSMQAVLEDMASRCQGDEGPECAILDDLAHGEGGSA</sequence>
<evidence type="ECO:0000259" key="6">
    <source>
        <dbReference type="PROSITE" id="PS50937"/>
    </source>
</evidence>
<evidence type="ECO:0000313" key="8">
    <source>
        <dbReference type="Proteomes" id="UP000295554"/>
    </source>
</evidence>
<dbReference type="EMBL" id="SMSE01000002">
    <property type="protein sequence ID" value="TDG13580.1"/>
    <property type="molecule type" value="Genomic_DNA"/>
</dbReference>
<gene>
    <name evidence="7" type="primary">cueR</name>
    <name evidence="7" type="ORF">E2F43_08600</name>
</gene>
<keyword evidence="5" id="KW-0804">Transcription</keyword>
<dbReference type="PRINTS" id="PR00040">
    <property type="entry name" value="HTHMERR"/>
</dbReference>
<dbReference type="SUPFAM" id="SSF46955">
    <property type="entry name" value="Putative DNA-binding domain"/>
    <property type="match status" value="1"/>
</dbReference>
<dbReference type="Proteomes" id="UP000295554">
    <property type="component" value="Unassembled WGS sequence"/>
</dbReference>
<name>A0A4R5LRW5_9GAMM</name>
<dbReference type="GO" id="GO:0005507">
    <property type="term" value="F:copper ion binding"/>
    <property type="evidence" value="ECO:0007669"/>
    <property type="project" value="InterPro"/>
</dbReference>
<dbReference type="GO" id="GO:0005737">
    <property type="term" value="C:cytoplasm"/>
    <property type="evidence" value="ECO:0007669"/>
    <property type="project" value="UniProtKB-SubCell"/>
</dbReference>
<dbReference type="InterPro" id="IPR011789">
    <property type="entry name" value="CueR"/>
</dbReference>
<keyword evidence="4" id="KW-0238">DNA-binding</keyword>
<evidence type="ECO:0000256" key="5">
    <source>
        <dbReference type="ARBA" id="ARBA00023163"/>
    </source>
</evidence>
<reference evidence="7 8" key="1">
    <citation type="submission" date="2019-03" db="EMBL/GenBank/DDBJ databases">
        <title>Seongchinamella monodicae gen. nov., sp. nov., a novel member of the Gammaproteobacteria isolated from a tidal mudflat of beach.</title>
        <authorList>
            <person name="Yang H.G."/>
            <person name="Kang J.W."/>
            <person name="Lee S.D."/>
        </authorList>
    </citation>
    <scope>NUCLEOTIDE SEQUENCE [LARGE SCALE GENOMIC DNA]</scope>
    <source>
        <strain evidence="7 8">GH4-78</strain>
    </source>
</reference>
<dbReference type="Gene3D" id="1.10.1660.10">
    <property type="match status" value="1"/>
</dbReference>
<evidence type="ECO:0000256" key="3">
    <source>
        <dbReference type="ARBA" id="ARBA00023015"/>
    </source>
</evidence>
<evidence type="ECO:0000256" key="2">
    <source>
        <dbReference type="ARBA" id="ARBA00022490"/>
    </source>
</evidence>
<evidence type="ECO:0000256" key="1">
    <source>
        <dbReference type="ARBA" id="ARBA00004496"/>
    </source>
</evidence>
<dbReference type="InterPro" id="IPR047057">
    <property type="entry name" value="MerR_fam"/>
</dbReference>
<dbReference type="PANTHER" id="PTHR30204:SF94">
    <property type="entry name" value="HEAVY METAL-DEPENDENT TRANSCRIPTIONAL REGULATOR HI_0293-RELATED"/>
    <property type="match status" value="1"/>
</dbReference>
<dbReference type="SMART" id="SM00422">
    <property type="entry name" value="HTH_MERR"/>
    <property type="match status" value="1"/>
</dbReference>
<proteinExistence type="predicted"/>
<dbReference type="GO" id="GO:0003700">
    <property type="term" value="F:DNA-binding transcription factor activity"/>
    <property type="evidence" value="ECO:0007669"/>
    <property type="project" value="InterPro"/>
</dbReference>
<feature type="domain" description="HTH merR-type" evidence="6">
    <location>
        <begin position="1"/>
        <end position="69"/>
    </location>
</feature>
<evidence type="ECO:0000256" key="4">
    <source>
        <dbReference type="ARBA" id="ARBA00023125"/>
    </source>
</evidence>